<dbReference type="EMBL" id="JBHSUB010000008">
    <property type="protein sequence ID" value="MFC6377984.1"/>
    <property type="molecule type" value="Genomic_DNA"/>
</dbReference>
<keyword evidence="5" id="KW-0436">Ligase</keyword>
<comment type="caution">
    <text evidence="5">The sequence shown here is derived from an EMBL/GenBank/DDBJ whole genome shotgun (WGS) entry which is preliminary data.</text>
</comment>
<evidence type="ECO:0000256" key="2">
    <source>
        <dbReference type="ARBA" id="ARBA00022741"/>
    </source>
</evidence>
<keyword evidence="6" id="KW-1185">Reference proteome</keyword>
<evidence type="ECO:0000313" key="5">
    <source>
        <dbReference type="EMBL" id="MFC6377984.1"/>
    </source>
</evidence>
<dbReference type="PIRSF" id="PIRSF006806">
    <property type="entry name" value="FTHF_cligase"/>
    <property type="match status" value="1"/>
</dbReference>
<dbReference type="Pfam" id="PF01812">
    <property type="entry name" value="5-FTHF_cyc-lig"/>
    <property type="match status" value="1"/>
</dbReference>
<gene>
    <name evidence="5" type="ORF">ACFP9W_07765</name>
</gene>
<dbReference type="EC" id="6.3.3.2" evidence="4"/>
<keyword evidence="3 4" id="KW-0067">ATP-binding</keyword>
<comment type="similarity">
    <text evidence="1 4">Belongs to the 5-formyltetrahydrofolate cyclo-ligase family.</text>
</comment>
<keyword evidence="4" id="KW-0460">Magnesium</keyword>
<dbReference type="Gene3D" id="3.40.50.10420">
    <property type="entry name" value="NagB/RpiA/CoA transferase-like"/>
    <property type="match status" value="1"/>
</dbReference>
<comment type="cofactor">
    <cofactor evidence="4">
        <name>Mg(2+)</name>
        <dbReference type="ChEBI" id="CHEBI:18420"/>
    </cofactor>
</comment>
<dbReference type="SUPFAM" id="SSF100950">
    <property type="entry name" value="NagB/RpiA/CoA transferase-like"/>
    <property type="match status" value="1"/>
</dbReference>
<reference evidence="6" key="1">
    <citation type="journal article" date="2019" name="Int. J. Syst. Evol. Microbiol.">
        <title>The Global Catalogue of Microorganisms (GCM) 10K type strain sequencing project: providing services to taxonomists for standard genome sequencing and annotation.</title>
        <authorList>
            <consortium name="The Broad Institute Genomics Platform"/>
            <consortium name="The Broad Institute Genome Sequencing Center for Infectious Disease"/>
            <person name="Wu L."/>
            <person name="Ma J."/>
        </authorList>
    </citation>
    <scope>NUCLEOTIDE SEQUENCE [LARGE SCALE GENOMIC DNA]</scope>
    <source>
        <strain evidence="6">CGMCC 1.18518</strain>
    </source>
</reference>
<protein>
    <recommendedName>
        <fullName evidence="4">5-formyltetrahydrofolate cyclo-ligase</fullName>
        <ecNumber evidence="4">6.3.3.2</ecNumber>
    </recommendedName>
</protein>
<dbReference type="InterPro" id="IPR037171">
    <property type="entry name" value="NagB/RpiA_transferase-like"/>
</dbReference>
<name>A0ABW1VW61_9GAMM</name>
<evidence type="ECO:0000313" key="6">
    <source>
        <dbReference type="Proteomes" id="UP001596230"/>
    </source>
</evidence>
<dbReference type="GO" id="GO:0030272">
    <property type="term" value="F:5-formyltetrahydrofolate cyclo-ligase activity"/>
    <property type="evidence" value="ECO:0007669"/>
    <property type="project" value="UniProtKB-EC"/>
</dbReference>
<dbReference type="PANTHER" id="PTHR23407">
    <property type="entry name" value="ATPASE INHIBITOR/5-FORMYLTETRAHYDROFOLATE CYCLO-LIGASE"/>
    <property type="match status" value="1"/>
</dbReference>
<dbReference type="RefSeq" id="WP_385949151.1">
    <property type="nucleotide sequence ID" value="NZ_JBHSUB010000008.1"/>
</dbReference>
<dbReference type="Proteomes" id="UP001596230">
    <property type="component" value="Unassembled WGS sequence"/>
</dbReference>
<dbReference type="InterPro" id="IPR024185">
    <property type="entry name" value="FTHF_cligase-like_sf"/>
</dbReference>
<dbReference type="NCBIfam" id="TIGR02727">
    <property type="entry name" value="MTHFS_bact"/>
    <property type="match status" value="1"/>
</dbReference>
<organism evidence="5 6">
    <name type="scientific">Tatumella terrea</name>
    <dbReference type="NCBI Taxonomy" id="419007"/>
    <lineage>
        <taxon>Bacteria</taxon>
        <taxon>Pseudomonadati</taxon>
        <taxon>Pseudomonadota</taxon>
        <taxon>Gammaproteobacteria</taxon>
        <taxon>Enterobacterales</taxon>
        <taxon>Erwiniaceae</taxon>
        <taxon>Tatumella</taxon>
    </lineage>
</organism>
<accession>A0ABW1VW61</accession>
<keyword evidence="2 4" id="KW-0547">Nucleotide-binding</keyword>
<dbReference type="InterPro" id="IPR002698">
    <property type="entry name" value="FTHF_cligase"/>
</dbReference>
<evidence type="ECO:0000256" key="1">
    <source>
        <dbReference type="ARBA" id="ARBA00010638"/>
    </source>
</evidence>
<keyword evidence="4" id="KW-0479">Metal-binding</keyword>
<evidence type="ECO:0000256" key="3">
    <source>
        <dbReference type="ARBA" id="ARBA00022840"/>
    </source>
</evidence>
<comment type="catalytic activity">
    <reaction evidence="4">
        <text>(6S)-5-formyl-5,6,7,8-tetrahydrofolate + ATP = (6R)-5,10-methenyltetrahydrofolate + ADP + phosphate</text>
        <dbReference type="Rhea" id="RHEA:10488"/>
        <dbReference type="ChEBI" id="CHEBI:30616"/>
        <dbReference type="ChEBI" id="CHEBI:43474"/>
        <dbReference type="ChEBI" id="CHEBI:57455"/>
        <dbReference type="ChEBI" id="CHEBI:57457"/>
        <dbReference type="ChEBI" id="CHEBI:456216"/>
        <dbReference type="EC" id="6.3.3.2"/>
    </reaction>
</comment>
<proteinExistence type="inferred from homology"/>
<evidence type="ECO:0000256" key="4">
    <source>
        <dbReference type="RuleBase" id="RU361279"/>
    </source>
</evidence>
<dbReference type="PANTHER" id="PTHR23407:SF1">
    <property type="entry name" value="5-FORMYLTETRAHYDROFOLATE CYCLO-LIGASE"/>
    <property type="match status" value="1"/>
</dbReference>
<sequence>MTYSQSERQQIRAQIRHQRQALSPQQQQLAAQQVAERALSFPLLAQARNVALFLSFDGEMDTRPLIARLWQRGQQVYLPVLHPFSQGQLLFIRYLPDTPLKPNRFGIPEPSLNLTELAPLDTLDMILVPLVAFDAQGQRLGMGGGFYDRTLQHWQQHGVLPAGLAHCCQQVPALPTEQWDIPLPVIITPEKIWQW</sequence>